<dbReference type="PANTHER" id="PTHR30569">
    <property type="entry name" value="CYTOSINE TRANSPORTER CODB"/>
    <property type="match status" value="1"/>
</dbReference>
<feature type="transmembrane region" description="Helical" evidence="1">
    <location>
        <begin position="97"/>
        <end position="115"/>
    </location>
</feature>
<dbReference type="Gene3D" id="1.10.4160.10">
    <property type="entry name" value="Hydantoin permease"/>
    <property type="match status" value="1"/>
</dbReference>
<feature type="transmembrane region" description="Helical" evidence="1">
    <location>
        <begin position="24"/>
        <end position="47"/>
    </location>
</feature>
<feature type="transmembrane region" description="Helical" evidence="1">
    <location>
        <begin position="231"/>
        <end position="250"/>
    </location>
</feature>
<feature type="transmembrane region" description="Helical" evidence="1">
    <location>
        <begin position="329"/>
        <end position="353"/>
    </location>
</feature>
<gene>
    <name evidence="2" type="ORF">DB43_HK00480</name>
</gene>
<feature type="transmembrane region" description="Helical" evidence="1">
    <location>
        <begin position="135"/>
        <end position="155"/>
    </location>
</feature>
<organism evidence="2 3">
    <name type="scientific">Parachlamydia acanthamoebae</name>
    <dbReference type="NCBI Taxonomy" id="83552"/>
    <lineage>
        <taxon>Bacteria</taxon>
        <taxon>Pseudomonadati</taxon>
        <taxon>Chlamydiota</taxon>
        <taxon>Chlamydiia</taxon>
        <taxon>Parachlamydiales</taxon>
        <taxon>Parachlamydiaceae</taxon>
        <taxon>Parachlamydia</taxon>
    </lineage>
</organism>
<evidence type="ECO:0008006" key="4">
    <source>
        <dbReference type="Google" id="ProtNLM"/>
    </source>
</evidence>
<dbReference type="Proteomes" id="UP000031307">
    <property type="component" value="Unassembled WGS sequence"/>
</dbReference>
<feature type="transmembrane region" description="Helical" evidence="1">
    <location>
        <begin position="388"/>
        <end position="410"/>
    </location>
</feature>
<evidence type="ECO:0000313" key="2">
    <source>
        <dbReference type="EMBL" id="KIA76775.1"/>
    </source>
</evidence>
<name>A0A0C1C6K8_9BACT</name>
<proteinExistence type="predicted"/>
<evidence type="ECO:0000256" key="1">
    <source>
        <dbReference type="SAM" id="Phobius"/>
    </source>
</evidence>
<comment type="caution">
    <text evidence="2">The sequence shown here is derived from an EMBL/GenBank/DDBJ whole genome shotgun (WGS) entry which is preliminary data.</text>
</comment>
<feature type="transmembrane region" description="Helical" evidence="1">
    <location>
        <begin position="270"/>
        <end position="290"/>
    </location>
</feature>
<dbReference type="PANTHER" id="PTHR30569:SF0">
    <property type="entry name" value="CYTOSINE PERMEASE"/>
    <property type="match status" value="1"/>
</dbReference>
<feature type="transmembrane region" description="Helical" evidence="1">
    <location>
        <begin position="53"/>
        <end position="76"/>
    </location>
</feature>
<feature type="transmembrane region" description="Helical" evidence="1">
    <location>
        <begin position="162"/>
        <end position="180"/>
    </location>
</feature>
<dbReference type="PATRIC" id="fig|83552.4.peg.2138"/>
<accession>A0A0C1C6K8</accession>
<keyword evidence="1" id="KW-0812">Transmembrane</keyword>
<sequence>MRLEKLQIKPFKRNRQIMIEQQNWWKLSSIQIGGVVCLPMIMIGQTLNQQYGFASAICGILLGNAILLLMALVITHMACENRKTTMENAIEYFGKKGVSFFALTMSLSTLVWFSVQLKVMSLSLLDILHIHSEGPFIECIANTLLGLLITFVVFYGIRAMEIISNISMPLLLLTLGYAWYTADSDTTQTNHLPLTFAAISAIMGMAIVYVIDLPTFMRHARSSKDGMTSIFIMFILAMPILESIGVYLAAGKTGNIIEVLKRYNGPLWNLWVSLFLILAGWTTNNMNLYSGATSARSIFPNLNHSFNITILIFGVLGTLLANFDLLQHLSLILEGMGIVVTSMGTVIITRYLMMRISGQPITSRDYPWHFAAWFLGTVAGILSMNGIAITAVSTIDSAIAAHLGTFLILLSGKQHEKAYA</sequence>
<feature type="transmembrane region" description="Helical" evidence="1">
    <location>
        <begin position="192"/>
        <end position="211"/>
    </location>
</feature>
<protein>
    <recommendedName>
        <fullName evidence="4">Cytosine permease</fullName>
    </recommendedName>
</protein>
<dbReference type="AlphaFoldDB" id="A0A0C1C6K8"/>
<keyword evidence="1" id="KW-0472">Membrane</keyword>
<dbReference type="EMBL" id="JSAM01000106">
    <property type="protein sequence ID" value="KIA76775.1"/>
    <property type="molecule type" value="Genomic_DNA"/>
</dbReference>
<dbReference type="InterPro" id="IPR030191">
    <property type="entry name" value="CodB"/>
</dbReference>
<keyword evidence="1" id="KW-1133">Transmembrane helix</keyword>
<evidence type="ECO:0000313" key="3">
    <source>
        <dbReference type="Proteomes" id="UP000031307"/>
    </source>
</evidence>
<dbReference type="GO" id="GO:0005886">
    <property type="term" value="C:plasma membrane"/>
    <property type="evidence" value="ECO:0007669"/>
    <property type="project" value="TreeGrafter"/>
</dbReference>
<feature type="transmembrane region" description="Helical" evidence="1">
    <location>
        <begin position="302"/>
        <end position="323"/>
    </location>
</feature>
<feature type="transmembrane region" description="Helical" evidence="1">
    <location>
        <begin position="365"/>
        <end position="382"/>
    </location>
</feature>
<reference evidence="2 3" key="1">
    <citation type="journal article" date="2014" name="Mol. Biol. Evol.">
        <title>Massive expansion of Ubiquitination-related gene families within the Chlamydiae.</title>
        <authorList>
            <person name="Domman D."/>
            <person name="Collingro A."/>
            <person name="Lagkouvardos I."/>
            <person name="Gehre L."/>
            <person name="Weinmaier T."/>
            <person name="Rattei T."/>
            <person name="Subtil A."/>
            <person name="Horn M."/>
        </authorList>
    </citation>
    <scope>NUCLEOTIDE SEQUENCE [LARGE SCALE GENOMIC DNA]</scope>
    <source>
        <strain evidence="2 3">OEW1</strain>
    </source>
</reference>
<dbReference type="GO" id="GO:0015209">
    <property type="term" value="F:cytosine transmembrane transporter activity"/>
    <property type="evidence" value="ECO:0007669"/>
    <property type="project" value="InterPro"/>
</dbReference>